<name>A0ACB8DBA3_DERSI</name>
<sequence>MAASKEMLTMPSVSTTPCSSAQRTARKRFRIDEYLCLLKEVVSADPYGNPAAWEDVLRNVVRAVLRNLTIRAIKERVDLLVGYFRQQDTVNLRKSGTEEQYGERERLLQEMSDLMRNAGFVQRTMPRKGNGKGRRRPTTSMPSATTRQCMARELRDSAMASMAEASDDGQINDEDSASDLLRSMYDSECTHPSAAEMDVRGRQDPSPDGSCVSRLTQEAAAIQSPLDNTQTEEATEDSDADQQAQGPNHMRKRRRRVQSAPTGIRGLQTMGLELLRRREEHDFLLRQKEIELQQRRLEYEERCLALQERKQASEEGRQKLDAERHEEHIKMLHSIKTTLEAQEKKISSLFK</sequence>
<reference evidence="1" key="1">
    <citation type="submission" date="2020-05" db="EMBL/GenBank/DDBJ databases">
        <title>Large-scale comparative analyses of tick genomes elucidate their genetic diversity and vector capacities.</title>
        <authorList>
            <person name="Jia N."/>
            <person name="Wang J."/>
            <person name="Shi W."/>
            <person name="Du L."/>
            <person name="Sun Y."/>
            <person name="Zhan W."/>
            <person name="Jiang J."/>
            <person name="Wang Q."/>
            <person name="Zhang B."/>
            <person name="Ji P."/>
            <person name="Sakyi L.B."/>
            <person name="Cui X."/>
            <person name="Yuan T."/>
            <person name="Jiang B."/>
            <person name="Yang W."/>
            <person name="Lam T.T.-Y."/>
            <person name="Chang Q."/>
            <person name="Ding S."/>
            <person name="Wang X."/>
            <person name="Zhu J."/>
            <person name="Ruan X."/>
            <person name="Zhao L."/>
            <person name="Wei J."/>
            <person name="Que T."/>
            <person name="Du C."/>
            <person name="Cheng J."/>
            <person name="Dai P."/>
            <person name="Han X."/>
            <person name="Huang E."/>
            <person name="Gao Y."/>
            <person name="Liu J."/>
            <person name="Shao H."/>
            <person name="Ye R."/>
            <person name="Li L."/>
            <person name="Wei W."/>
            <person name="Wang X."/>
            <person name="Wang C."/>
            <person name="Yang T."/>
            <person name="Huo Q."/>
            <person name="Li W."/>
            <person name="Guo W."/>
            <person name="Chen H."/>
            <person name="Zhou L."/>
            <person name="Ni X."/>
            <person name="Tian J."/>
            <person name="Zhou Y."/>
            <person name="Sheng Y."/>
            <person name="Liu T."/>
            <person name="Pan Y."/>
            <person name="Xia L."/>
            <person name="Li J."/>
            <person name="Zhao F."/>
            <person name="Cao W."/>
        </authorList>
    </citation>
    <scope>NUCLEOTIDE SEQUENCE</scope>
    <source>
        <strain evidence="1">Dsil-2018</strain>
    </source>
</reference>
<organism evidence="1 2">
    <name type="scientific">Dermacentor silvarum</name>
    <name type="common">Tick</name>
    <dbReference type="NCBI Taxonomy" id="543639"/>
    <lineage>
        <taxon>Eukaryota</taxon>
        <taxon>Metazoa</taxon>
        <taxon>Ecdysozoa</taxon>
        <taxon>Arthropoda</taxon>
        <taxon>Chelicerata</taxon>
        <taxon>Arachnida</taxon>
        <taxon>Acari</taxon>
        <taxon>Parasitiformes</taxon>
        <taxon>Ixodida</taxon>
        <taxon>Ixodoidea</taxon>
        <taxon>Ixodidae</taxon>
        <taxon>Rhipicephalinae</taxon>
        <taxon>Dermacentor</taxon>
    </lineage>
</organism>
<gene>
    <name evidence="1" type="ORF">HPB49_004581</name>
</gene>
<evidence type="ECO:0000313" key="2">
    <source>
        <dbReference type="Proteomes" id="UP000821865"/>
    </source>
</evidence>
<keyword evidence="2" id="KW-1185">Reference proteome</keyword>
<protein>
    <submittedName>
        <fullName evidence="1">Uncharacterized protein</fullName>
    </submittedName>
</protein>
<accession>A0ACB8DBA3</accession>
<proteinExistence type="predicted"/>
<comment type="caution">
    <text evidence="1">The sequence shown here is derived from an EMBL/GenBank/DDBJ whole genome shotgun (WGS) entry which is preliminary data.</text>
</comment>
<dbReference type="Proteomes" id="UP000821865">
    <property type="component" value="Chromosome 2"/>
</dbReference>
<dbReference type="EMBL" id="CM023471">
    <property type="protein sequence ID" value="KAH7965176.1"/>
    <property type="molecule type" value="Genomic_DNA"/>
</dbReference>
<evidence type="ECO:0000313" key="1">
    <source>
        <dbReference type="EMBL" id="KAH7965176.1"/>
    </source>
</evidence>